<feature type="transmembrane region" description="Helical" evidence="1">
    <location>
        <begin position="536"/>
        <end position="553"/>
    </location>
</feature>
<evidence type="ECO:0000313" key="3">
    <source>
        <dbReference type="Proteomes" id="UP001220478"/>
    </source>
</evidence>
<accession>A0ABY8C4I0</accession>
<sequence>MLQKIRSFCHSTWKRPGLIYAYLLCFNLALAVFVTIALRLYPAGDRMILTVDSYYQYAPFLAALRDKLLHWQNLFMSFSVGLGVNFWTLIAYYALSPFNLLLLLLPADSLPFGFYLIIIAKIITAALTMCAFLRYYYIKRPLLQARKLMALAPAQKDNLLYWQNCYQKKGIKKRENFVLFFASSFYAWSGFVMAYLWNIMWLDAVFMLPLVALGLSKIFRERKLILYVLTLSYTIIVNYYTAIFVCLFIALYSVVVCIDEWQYRRNFEKMTGICQHIYKNIIVSLLDFSSLSVFSGMIAAFVLYPVWAGFHLSSAAGDHFPDACKFELSLTDIINRLMAGGNVKIRAGEPNIYVGCLALVGIALLIYHLAKKPAAILPKALLLVFIGVSFSNNILNFIWHGLHYPNQLPHRFAFVFCFLMVQTIFECTYDFQKRWSKYLLIGAVWFTVLCAGNFALLNYADAEQNLFLTANMSFSLAYLLAALLLTVAQYLAGKRRRQSELRTIDLPQIKLGKPAGAGFFVAPTFYKLIPYLRQSAFILLTCALVAELLFNTVRQLSDLNESEYFPSNQAYVEDFTWKRAASRALQQQYGKKLFRMEVQDGKTINDGALYNYNGVSIFSSTSNCQTAVSMRKMGINGNNINSYKLQKPLNFWAELFGVQYLWSAGDIYKHWPEVDWDTLQLTPEERPDKENIKLRRNPAAAGQAFVWAKDLKDFYLDDKQPYLNYNRLVKRLLPDSNITDDWHLKGENAVPALFEAVPLQLSRQQFSEITSADHSYHLTAGDNFKTKDFSAAYHSSIPVEEDKACTILTYQATEDEEDLSIYVDSDETLYFTCAINGQTKVTHEFGYPEAVQLPQLQKGDTVELQFAYKEHNGKAEITAASMNKEVRRLWQEKMAATLHFEAESSAFLQADLAELKTAPAAEKQLYLYTTIPYDSGWRLQAGGETLPAFSWLNAQKPEQKESGAFLAFALPSSLQMNDKINLYYVPPKFTAGAAVTISGIFLTIIYIYIVYRQRNGKKQEE</sequence>
<dbReference type="PANTHER" id="PTHR38454:SF1">
    <property type="entry name" value="INTEGRAL MEMBRANE PROTEIN"/>
    <property type="match status" value="1"/>
</dbReference>
<dbReference type="Proteomes" id="UP001220478">
    <property type="component" value="Chromosome"/>
</dbReference>
<name>A0ABY8C4I0_9FIRM</name>
<feature type="transmembrane region" description="Helical" evidence="1">
    <location>
        <begin position="989"/>
        <end position="1011"/>
    </location>
</feature>
<feature type="transmembrane region" description="Helical" evidence="1">
    <location>
        <begin position="74"/>
        <end position="94"/>
    </location>
</feature>
<dbReference type="InterPro" id="IPR018580">
    <property type="entry name" value="Uncharacterised_YfhO"/>
</dbReference>
<evidence type="ECO:0000256" key="1">
    <source>
        <dbReference type="SAM" id="Phobius"/>
    </source>
</evidence>
<dbReference type="PANTHER" id="PTHR38454">
    <property type="entry name" value="INTEGRAL MEMBRANE PROTEIN-RELATED"/>
    <property type="match status" value="1"/>
</dbReference>
<feature type="transmembrane region" description="Helical" evidence="1">
    <location>
        <begin position="411"/>
        <end position="431"/>
    </location>
</feature>
<feature type="transmembrane region" description="Helical" evidence="1">
    <location>
        <begin position="277"/>
        <end position="304"/>
    </location>
</feature>
<keyword evidence="1" id="KW-1133">Transmembrane helix</keyword>
<gene>
    <name evidence="2" type="ORF">PYS61_00120</name>
</gene>
<feature type="transmembrane region" description="Helical" evidence="1">
    <location>
        <begin position="438"/>
        <end position="460"/>
    </location>
</feature>
<feature type="transmembrane region" description="Helical" evidence="1">
    <location>
        <begin position="224"/>
        <end position="257"/>
    </location>
</feature>
<dbReference type="EMBL" id="CP118868">
    <property type="protein sequence ID" value="WEG35603.1"/>
    <property type="molecule type" value="Genomic_DNA"/>
</dbReference>
<protein>
    <submittedName>
        <fullName evidence="2">YfhO family protein</fullName>
    </submittedName>
</protein>
<evidence type="ECO:0000313" key="2">
    <source>
        <dbReference type="EMBL" id="WEG35603.1"/>
    </source>
</evidence>
<dbReference type="RefSeq" id="WP_315571722.1">
    <property type="nucleotide sequence ID" value="NZ_CP118868.1"/>
</dbReference>
<feature type="transmembrane region" description="Helical" evidence="1">
    <location>
        <begin position="472"/>
        <end position="492"/>
    </location>
</feature>
<feature type="transmembrane region" description="Helical" evidence="1">
    <location>
        <begin position="114"/>
        <end position="137"/>
    </location>
</feature>
<feature type="transmembrane region" description="Helical" evidence="1">
    <location>
        <begin position="177"/>
        <end position="197"/>
    </location>
</feature>
<feature type="transmembrane region" description="Helical" evidence="1">
    <location>
        <begin position="352"/>
        <end position="369"/>
    </location>
</feature>
<keyword evidence="3" id="KW-1185">Reference proteome</keyword>
<keyword evidence="1" id="KW-0812">Transmembrane</keyword>
<feature type="transmembrane region" description="Helical" evidence="1">
    <location>
        <begin position="381"/>
        <end position="399"/>
    </location>
</feature>
<feature type="transmembrane region" description="Helical" evidence="1">
    <location>
        <begin position="20"/>
        <end position="41"/>
    </location>
</feature>
<organism evidence="2 3">
    <name type="scientific">Amygdalobacter indicium</name>
    <dbReference type="NCBI Taxonomy" id="3029272"/>
    <lineage>
        <taxon>Bacteria</taxon>
        <taxon>Bacillati</taxon>
        <taxon>Bacillota</taxon>
        <taxon>Clostridia</taxon>
        <taxon>Eubacteriales</taxon>
        <taxon>Oscillospiraceae</taxon>
        <taxon>Amygdalobacter</taxon>
    </lineage>
</organism>
<dbReference type="Pfam" id="PF09586">
    <property type="entry name" value="YfhO"/>
    <property type="match status" value="2"/>
</dbReference>
<reference evidence="2 3" key="1">
    <citation type="submission" date="2023-02" db="EMBL/GenBank/DDBJ databases">
        <title>Novel Oscillospiraceae bacterial genomes.</title>
        <authorList>
            <person name="Srinivasan S."/>
            <person name="Austin M.N."/>
            <person name="Fiedler T.L."/>
            <person name="Strenk S.M."/>
            <person name="Agnew K.J."/>
            <person name="Nagana Gowda G.A."/>
            <person name="Raftery D."/>
            <person name="Beamer M.A."/>
            <person name="Achilles S.L."/>
            <person name="Wiesenfeld H.C."/>
            <person name="Fredricks D.N."/>
            <person name="Hillier S.L."/>
        </authorList>
    </citation>
    <scope>NUCLEOTIDE SEQUENCE [LARGE SCALE GENOMIC DNA]</scope>
    <source>
        <strain evidence="2 3">CHIC02 1186E3-8</strain>
    </source>
</reference>
<proteinExistence type="predicted"/>
<keyword evidence="1" id="KW-0472">Membrane</keyword>